<feature type="region of interest" description="Disordered" evidence="2">
    <location>
        <begin position="1"/>
        <end position="23"/>
    </location>
</feature>
<dbReference type="STRING" id="1123069.ruthe_03229"/>
<evidence type="ECO:0000256" key="2">
    <source>
        <dbReference type="SAM" id="MobiDB-lite"/>
    </source>
</evidence>
<proteinExistence type="predicted"/>
<evidence type="ECO:0000256" key="1">
    <source>
        <dbReference type="ARBA" id="ARBA00014472"/>
    </source>
</evidence>
<dbReference type="EMBL" id="AOLV01000039">
    <property type="protein sequence ID" value="EPX82767.1"/>
    <property type="molecule type" value="Genomic_DNA"/>
</dbReference>
<keyword evidence="3" id="KW-0808">Transferase</keyword>
<keyword evidence="3" id="KW-0032">Aminotransferase</keyword>
<dbReference type="GO" id="GO:0016829">
    <property type="term" value="F:lyase activity"/>
    <property type="evidence" value="ECO:0007669"/>
    <property type="project" value="UniProtKB-KW"/>
</dbReference>
<dbReference type="InterPro" id="IPR043132">
    <property type="entry name" value="BCAT-like_C"/>
</dbReference>
<dbReference type="SUPFAM" id="SSF56752">
    <property type="entry name" value="D-aminoacid aminotransferase-like PLP-dependent enzymes"/>
    <property type="match status" value="1"/>
</dbReference>
<keyword evidence="4" id="KW-1185">Reference proteome</keyword>
<evidence type="ECO:0000313" key="3">
    <source>
        <dbReference type="EMBL" id="EPX82767.1"/>
    </source>
</evidence>
<organism evidence="3 4">
    <name type="scientific">Rubellimicrobium thermophilum DSM 16684</name>
    <dbReference type="NCBI Taxonomy" id="1123069"/>
    <lineage>
        <taxon>Bacteria</taxon>
        <taxon>Pseudomonadati</taxon>
        <taxon>Pseudomonadota</taxon>
        <taxon>Alphaproteobacteria</taxon>
        <taxon>Rhodobacterales</taxon>
        <taxon>Roseobacteraceae</taxon>
        <taxon>Rubellimicrobium</taxon>
    </lineage>
</organism>
<dbReference type="Proteomes" id="UP000015346">
    <property type="component" value="Unassembled WGS sequence"/>
</dbReference>
<accession>S9QT27</accession>
<dbReference type="GO" id="GO:0008483">
    <property type="term" value="F:transaminase activity"/>
    <property type="evidence" value="ECO:0007669"/>
    <property type="project" value="UniProtKB-KW"/>
</dbReference>
<dbReference type="InterPro" id="IPR036038">
    <property type="entry name" value="Aminotransferase-like"/>
</dbReference>
<dbReference type="InterPro" id="IPR001544">
    <property type="entry name" value="Aminotrans_IV"/>
</dbReference>
<protein>
    <recommendedName>
        <fullName evidence="1">Probable branched-chain-amino-acid aminotransferase</fullName>
    </recommendedName>
</protein>
<dbReference type="Gene3D" id="3.30.470.10">
    <property type="match status" value="1"/>
</dbReference>
<dbReference type="Pfam" id="PF01063">
    <property type="entry name" value="Aminotran_4"/>
    <property type="match status" value="1"/>
</dbReference>
<comment type="caution">
    <text evidence="3">The sequence shown here is derived from an EMBL/GenBank/DDBJ whole genome shotgun (WGS) entry which is preliminary data.</text>
</comment>
<keyword evidence="3" id="KW-0456">Lyase</keyword>
<dbReference type="Gene3D" id="3.20.10.10">
    <property type="entry name" value="D-amino Acid Aminotransferase, subunit A, domain 2"/>
    <property type="match status" value="1"/>
</dbReference>
<dbReference type="RefSeq" id="WP_021099282.1">
    <property type="nucleotide sequence ID" value="NZ_KE557325.1"/>
</dbReference>
<gene>
    <name evidence="3" type="ORF">ruthe_03229</name>
</gene>
<reference evidence="3 4" key="1">
    <citation type="journal article" date="2013" name="Stand. Genomic Sci.">
        <title>Genome sequence of the reddish-pigmented Rubellimicrobium thermophilum type strain (DSM 16684(T)), a member of the Roseobacter clade.</title>
        <authorList>
            <person name="Fiebig A."/>
            <person name="Riedel T."/>
            <person name="Gronow S."/>
            <person name="Petersen J."/>
            <person name="Klenk H.P."/>
            <person name="Goker M."/>
        </authorList>
    </citation>
    <scope>NUCLEOTIDE SEQUENCE [LARGE SCALE GENOMIC DNA]</scope>
    <source>
        <strain evidence="3 4">DSM 16684</strain>
    </source>
</reference>
<dbReference type="HOGENOM" id="CLU_020844_6_1_5"/>
<evidence type="ECO:0000313" key="4">
    <source>
        <dbReference type="Proteomes" id="UP000015346"/>
    </source>
</evidence>
<dbReference type="InterPro" id="IPR043131">
    <property type="entry name" value="BCAT-like_N"/>
</dbReference>
<name>S9QT27_9RHOB</name>
<dbReference type="AlphaFoldDB" id="S9QT27"/>
<dbReference type="NCBIfam" id="NF005729">
    <property type="entry name" value="PRK07546.1-3"/>
    <property type="match status" value="1"/>
</dbReference>
<dbReference type="PATRIC" id="fig|1123069.3.peg.3201"/>
<sequence length="221" mass="24295">MEGTLPESRHPLRPAPLRDDGDPGLRLIETLAWDGTAPRREARHLARMAGAAARLGWPFDPAAAARILREGRRGPARLRLTMGRDGSFRVEEGPLPAPAALWRVRLHPRRLCSADPWLGIKSSRRALYDKARAALPDGVDEWLFLNERGELCEGTITTLFFDRGAGWRTPPLACGCLPGVLRAEMIETGAAREEILLVEDLPRTRLALGNALRGLVPAVLV</sequence>